<dbReference type="PROSITE" id="PS50088">
    <property type="entry name" value="ANK_REPEAT"/>
    <property type="match status" value="2"/>
</dbReference>
<dbReference type="STRING" id="74649.A0A2P6Q0S8"/>
<keyword evidence="9" id="KW-0949">S-adenosyl-L-methionine</keyword>
<dbReference type="InterPro" id="IPR026480">
    <property type="entry name" value="RMT2_dom"/>
</dbReference>
<reference evidence="16 17" key="1">
    <citation type="journal article" date="2018" name="Nat. Genet.">
        <title>The Rosa genome provides new insights in the design of modern roses.</title>
        <authorList>
            <person name="Bendahmane M."/>
        </authorList>
    </citation>
    <scope>NUCLEOTIDE SEQUENCE [LARGE SCALE GENOMIC DNA]</scope>
    <source>
        <strain evidence="17">cv. Old Blush</strain>
    </source>
</reference>
<sequence length="373" mass="41530">MNPKFQKNLGYSRNIKHSGGGNSNFSPVDKPRSRVYTETHTHTNRMEEGGKQLCEAAKNGDAEKLKTLIDSGADVSYFDGEGLTPLMHAAQLGHAAAVKALLEAGAPWNALNPSNISAGDLAMNAGHEEAYELLLNAGIQAELVLGTIARRENNNGEWNDDYLEDRVSFSEDKLMDAENKAVMMAWENPLMEAHAKAVCSNGGHILNIGFGMGLVDTAIQKYSPASHTIVEAHPNVFQRMLDDGWDKKENVTIICGRWQDVVHELPTFDGIFFDTYGEYYDDLREFHQQLPVLLKPGGIYSFFNGLCGGNAFFHVVYCHIVQLELQSLGYSTQFIPLPVKDCLGEQVWEGVKQKYWQLDTYYLPVCQSLEDSE</sequence>
<dbReference type="InterPro" id="IPR017408">
    <property type="entry name" value="Arginine_N-MeTrfase_2"/>
</dbReference>
<feature type="repeat" description="ANK" evidence="13">
    <location>
        <begin position="81"/>
        <end position="113"/>
    </location>
</feature>
<keyword evidence="17" id="KW-1185">Reference proteome</keyword>
<evidence type="ECO:0000256" key="12">
    <source>
        <dbReference type="ARBA" id="ARBA00031724"/>
    </source>
</evidence>
<evidence type="ECO:0000256" key="6">
    <source>
        <dbReference type="ARBA" id="ARBA00022490"/>
    </source>
</evidence>
<evidence type="ECO:0000256" key="4">
    <source>
        <dbReference type="ARBA" id="ARBA00011245"/>
    </source>
</evidence>
<dbReference type="InterPro" id="IPR029063">
    <property type="entry name" value="SAM-dependent_MTases_sf"/>
</dbReference>
<evidence type="ECO:0000256" key="11">
    <source>
        <dbReference type="ARBA" id="ARBA00031001"/>
    </source>
</evidence>
<proteinExistence type="predicted"/>
<dbReference type="PANTHER" id="PTHR32379">
    <property type="entry name" value="GUANIDINOACETATE N-METHYLTRANSFERASE"/>
    <property type="match status" value="1"/>
</dbReference>
<evidence type="ECO:0000256" key="8">
    <source>
        <dbReference type="ARBA" id="ARBA00022679"/>
    </source>
</evidence>
<dbReference type="Gene3D" id="3.40.50.150">
    <property type="entry name" value="Vaccinia Virus protein VP39"/>
    <property type="match status" value="1"/>
</dbReference>
<comment type="subunit">
    <text evidence="4">Monomer.</text>
</comment>
<dbReference type="Pfam" id="PF12796">
    <property type="entry name" value="Ank_2"/>
    <property type="match status" value="1"/>
</dbReference>
<dbReference type="OMA" id="YWVVDNY"/>
<keyword evidence="8 16" id="KW-0808">Transferase</keyword>
<dbReference type="PIRSF" id="PIRSF038148">
    <property type="entry name" value="Arginine_N-mtfrase-2"/>
    <property type="match status" value="1"/>
</dbReference>
<comment type="subcellular location">
    <subcellularLocation>
        <location evidence="3">Cytoplasm</location>
    </subcellularLocation>
    <subcellularLocation>
        <location evidence="2">Nucleus</location>
    </subcellularLocation>
</comment>
<evidence type="ECO:0000313" key="17">
    <source>
        <dbReference type="Proteomes" id="UP000238479"/>
    </source>
</evidence>
<evidence type="ECO:0000256" key="14">
    <source>
        <dbReference type="SAM" id="MobiDB-lite"/>
    </source>
</evidence>
<evidence type="ECO:0000256" key="1">
    <source>
        <dbReference type="ARBA" id="ARBA00002207"/>
    </source>
</evidence>
<dbReference type="GO" id="GO:0005634">
    <property type="term" value="C:nucleus"/>
    <property type="evidence" value="ECO:0007669"/>
    <property type="project" value="UniProtKB-SubCell"/>
</dbReference>
<dbReference type="SUPFAM" id="SSF48403">
    <property type="entry name" value="Ankyrin repeat"/>
    <property type="match status" value="1"/>
</dbReference>
<feature type="region of interest" description="Disordered" evidence="14">
    <location>
        <begin position="1"/>
        <end position="35"/>
    </location>
</feature>
<dbReference type="Proteomes" id="UP000238479">
    <property type="component" value="Chromosome 6"/>
</dbReference>
<evidence type="ECO:0000256" key="7">
    <source>
        <dbReference type="ARBA" id="ARBA00022603"/>
    </source>
</evidence>
<evidence type="ECO:0000313" key="16">
    <source>
        <dbReference type="EMBL" id="PRQ27807.1"/>
    </source>
</evidence>
<dbReference type="CDD" id="cd02440">
    <property type="entry name" value="AdoMet_MTases"/>
    <property type="match status" value="1"/>
</dbReference>
<comment type="function">
    <text evidence="1">S-adenosyl-L-methionine-dependent protein-arginine N-methyltransferase that methylates the delta-nitrogen atom of arginine residues to form N5-methylarginine (type IV) in target proteins. Monomethylates ribosomal protein L12.</text>
</comment>
<dbReference type="PROSITE" id="PS51559">
    <property type="entry name" value="SAM_RMT2"/>
    <property type="match status" value="1"/>
</dbReference>
<keyword evidence="10" id="KW-0539">Nucleus</keyword>
<dbReference type="InterPro" id="IPR002110">
    <property type="entry name" value="Ankyrin_rpt"/>
</dbReference>
<evidence type="ECO:0000256" key="10">
    <source>
        <dbReference type="ARBA" id="ARBA00023242"/>
    </source>
</evidence>
<evidence type="ECO:0000256" key="13">
    <source>
        <dbReference type="PROSITE-ProRule" id="PRU00023"/>
    </source>
</evidence>
<keyword evidence="13" id="KW-0040">ANK repeat</keyword>
<feature type="repeat" description="ANK" evidence="13">
    <location>
        <begin position="48"/>
        <end position="80"/>
    </location>
</feature>
<dbReference type="PROSITE" id="PS50297">
    <property type="entry name" value="ANK_REP_REGION"/>
    <property type="match status" value="1"/>
</dbReference>
<dbReference type="InterPro" id="IPR051038">
    <property type="entry name" value="RMT2/GAMT_Mtase"/>
</dbReference>
<dbReference type="EMBL" id="PDCK01000044">
    <property type="protein sequence ID" value="PRQ27807.1"/>
    <property type="molecule type" value="Genomic_DNA"/>
</dbReference>
<keyword evidence="6" id="KW-0963">Cytoplasm</keyword>
<comment type="caution">
    <text evidence="16">The sequence shown here is derived from an EMBL/GenBank/DDBJ whole genome shotgun (WGS) entry which is preliminary data.</text>
</comment>
<keyword evidence="7 16" id="KW-0489">Methyltransferase</keyword>
<name>A0A2P6Q0S8_ROSCH</name>
<evidence type="ECO:0000256" key="2">
    <source>
        <dbReference type="ARBA" id="ARBA00004123"/>
    </source>
</evidence>
<dbReference type="GO" id="GO:0005737">
    <property type="term" value="C:cytoplasm"/>
    <property type="evidence" value="ECO:0007669"/>
    <property type="project" value="UniProtKB-SubCell"/>
</dbReference>
<organism evidence="16 17">
    <name type="scientific">Rosa chinensis</name>
    <name type="common">China rose</name>
    <dbReference type="NCBI Taxonomy" id="74649"/>
    <lineage>
        <taxon>Eukaryota</taxon>
        <taxon>Viridiplantae</taxon>
        <taxon>Streptophyta</taxon>
        <taxon>Embryophyta</taxon>
        <taxon>Tracheophyta</taxon>
        <taxon>Spermatophyta</taxon>
        <taxon>Magnoliopsida</taxon>
        <taxon>eudicotyledons</taxon>
        <taxon>Gunneridae</taxon>
        <taxon>Pentapetalae</taxon>
        <taxon>rosids</taxon>
        <taxon>fabids</taxon>
        <taxon>Rosales</taxon>
        <taxon>Rosaceae</taxon>
        <taxon>Rosoideae</taxon>
        <taxon>Rosoideae incertae sedis</taxon>
        <taxon>Rosa</taxon>
    </lineage>
</organism>
<dbReference type="Gramene" id="PRQ27807">
    <property type="protein sequence ID" value="PRQ27807"/>
    <property type="gene ID" value="RchiOBHm_Chr6g0309231"/>
</dbReference>
<evidence type="ECO:0000256" key="9">
    <source>
        <dbReference type="ARBA" id="ARBA00022691"/>
    </source>
</evidence>
<dbReference type="FunFam" id="1.25.40.20:FF:000307">
    <property type="entry name" value="Protein arginine N-methyltransferase 2"/>
    <property type="match status" value="1"/>
</dbReference>
<accession>A0A2P6Q0S8</accession>
<feature type="domain" description="RMT2" evidence="15">
    <location>
        <begin position="153"/>
        <end position="373"/>
    </location>
</feature>
<evidence type="ECO:0000259" key="15">
    <source>
        <dbReference type="PROSITE" id="PS51559"/>
    </source>
</evidence>
<dbReference type="PANTHER" id="PTHR32379:SF1">
    <property type="entry name" value="GUANIDINOACETATE N-METHYLTRANSFERASE"/>
    <property type="match status" value="1"/>
</dbReference>
<protein>
    <recommendedName>
        <fullName evidence="5">Protein arginine N-methyltransferase 2</fullName>
    </recommendedName>
    <alternativeName>
        <fullName evidence="11">Protein-arginine N5-methyltransferase</fullName>
    </alternativeName>
    <alternativeName>
        <fullName evidence="12">Type IV protein arginine N-methyltransferase</fullName>
    </alternativeName>
</protein>
<dbReference type="InterPro" id="IPR036770">
    <property type="entry name" value="Ankyrin_rpt-contain_sf"/>
</dbReference>
<dbReference type="GO" id="GO:0032259">
    <property type="term" value="P:methylation"/>
    <property type="evidence" value="ECO:0007669"/>
    <property type="project" value="UniProtKB-KW"/>
</dbReference>
<dbReference type="SUPFAM" id="SSF53335">
    <property type="entry name" value="S-adenosyl-L-methionine-dependent methyltransferases"/>
    <property type="match status" value="1"/>
</dbReference>
<evidence type="ECO:0000256" key="5">
    <source>
        <dbReference type="ARBA" id="ARBA00018778"/>
    </source>
</evidence>
<dbReference type="FunFam" id="3.40.50.150:FF:000135">
    <property type="entry name" value="Arginine N-methyltransferase 2"/>
    <property type="match status" value="1"/>
</dbReference>
<dbReference type="AlphaFoldDB" id="A0A2P6Q0S8"/>
<dbReference type="GO" id="GO:0016274">
    <property type="term" value="F:protein-arginine N-methyltransferase activity"/>
    <property type="evidence" value="ECO:0007669"/>
    <property type="project" value="InterPro"/>
</dbReference>
<dbReference type="Gene3D" id="1.25.40.20">
    <property type="entry name" value="Ankyrin repeat-containing domain"/>
    <property type="match status" value="1"/>
</dbReference>
<dbReference type="SMART" id="SM00248">
    <property type="entry name" value="ANK"/>
    <property type="match status" value="4"/>
</dbReference>
<gene>
    <name evidence="16" type="ORF">RchiOBHm_Chr6g0309231</name>
</gene>
<evidence type="ECO:0000256" key="3">
    <source>
        <dbReference type="ARBA" id="ARBA00004496"/>
    </source>
</evidence>